<evidence type="ECO:0000313" key="2">
    <source>
        <dbReference type="Proteomes" id="UP000593890"/>
    </source>
</evidence>
<keyword evidence="2" id="KW-1185">Reference proteome</keyword>
<dbReference type="RefSeq" id="WP_090265691.1">
    <property type="nucleotide sequence ID" value="NZ_AP023321.1"/>
</dbReference>
<evidence type="ECO:0008006" key="3">
    <source>
        <dbReference type="Google" id="ProtNLM"/>
    </source>
</evidence>
<dbReference type="Gene3D" id="2.20.28.30">
    <property type="entry name" value="RNA polymerase ii, chain L"/>
    <property type="match status" value="1"/>
</dbReference>
<evidence type="ECO:0000313" key="1">
    <source>
        <dbReference type="EMBL" id="BCI59754.1"/>
    </source>
</evidence>
<sequence length="307" mass="35697">MEFYPGVCPECGKELQVPDERGTVRCMFCGEPISASEAIALAFQKDEGKMGDVNATLDQAERLLEGYLVQGDGTAKGFKRKDYPELFEQYVNRLQESVQYINVLETRMPENHELGCLYAQRFMARIMEHYHRSQQRGDKERVTNDYALFLVCYVVPALVKVGRPWSDQAADRMIELWNEEHPKRKLGKSSYEQLAGGFNQRRWCFITTAVCDTLGRPDDCYELNAFRRFRDGWLSQQPDGAELINEYYVLAPMLVERMKQSGRCGEISRELWEGPLSRCLTFLEEGKEEQCRRQYVEMVRGLQNRLF</sequence>
<dbReference type="InterPro" id="IPR049886">
    <property type="entry name" value="CFI_box_CTERM_dom"/>
</dbReference>
<dbReference type="AlphaFoldDB" id="A0A7I8D537"/>
<gene>
    <name evidence="1" type="ORF">C12CBH8_03930</name>
</gene>
<organism evidence="1 2">
    <name type="scientific">Solibaculum mannosilyticum</name>
    <dbReference type="NCBI Taxonomy" id="2780922"/>
    <lineage>
        <taxon>Bacteria</taxon>
        <taxon>Bacillati</taxon>
        <taxon>Bacillota</taxon>
        <taxon>Clostridia</taxon>
        <taxon>Eubacteriales</taxon>
        <taxon>Oscillospiraceae</taxon>
        <taxon>Solibaculum</taxon>
    </lineage>
</organism>
<dbReference type="Proteomes" id="UP000593890">
    <property type="component" value="Chromosome"/>
</dbReference>
<proteinExistence type="predicted"/>
<dbReference type="KEGG" id="sman:C12CBH8_03930"/>
<accession>A0A7I8D537</accession>
<dbReference type="NCBIfam" id="NF041770">
    <property type="entry name" value="CFI_box_CTERM"/>
    <property type="match status" value="1"/>
</dbReference>
<reference evidence="2" key="1">
    <citation type="submission" date="2020-07" db="EMBL/GenBank/DDBJ databases">
        <title>Complete genome sequencing of Clostridia bacterium strain 12CBH8.</title>
        <authorList>
            <person name="Sakamoto M."/>
            <person name="Murakami T."/>
            <person name="Mori H."/>
        </authorList>
    </citation>
    <scope>NUCLEOTIDE SEQUENCE [LARGE SCALE GENOMIC DNA]</scope>
    <source>
        <strain evidence="2">12CBH8</strain>
    </source>
</reference>
<name>A0A7I8D537_9FIRM</name>
<protein>
    <recommendedName>
        <fullName evidence="3">Zinc ribbon domain-containing protein</fullName>
    </recommendedName>
</protein>
<dbReference type="EMBL" id="AP023321">
    <property type="protein sequence ID" value="BCI59754.1"/>
    <property type="molecule type" value="Genomic_DNA"/>
</dbReference>